<dbReference type="EMBL" id="MT144959">
    <property type="protein sequence ID" value="QJI01902.1"/>
    <property type="molecule type" value="Genomic_DNA"/>
</dbReference>
<name>A0A6H1ZST1_9ZZZZ</name>
<reference evidence="1" key="1">
    <citation type="submission" date="2020-03" db="EMBL/GenBank/DDBJ databases">
        <title>The deep terrestrial virosphere.</title>
        <authorList>
            <person name="Holmfeldt K."/>
            <person name="Nilsson E."/>
            <person name="Simone D."/>
            <person name="Lopez-Fernandez M."/>
            <person name="Wu X."/>
            <person name="de Brujin I."/>
            <person name="Lundin D."/>
            <person name="Andersson A."/>
            <person name="Bertilsson S."/>
            <person name="Dopson M."/>
        </authorList>
    </citation>
    <scope>NUCLEOTIDE SEQUENCE</scope>
    <source>
        <strain evidence="1">TM448A01781</strain>
        <strain evidence="2">TM448B02823</strain>
    </source>
</reference>
<dbReference type="AlphaFoldDB" id="A0A6H1ZST1"/>
<proteinExistence type="predicted"/>
<dbReference type="EMBL" id="MT144197">
    <property type="protein sequence ID" value="QJA50471.1"/>
    <property type="molecule type" value="Genomic_DNA"/>
</dbReference>
<evidence type="ECO:0000313" key="2">
    <source>
        <dbReference type="EMBL" id="QJI01902.1"/>
    </source>
</evidence>
<gene>
    <name evidence="1" type="ORF">TM448A01781_0014</name>
    <name evidence="2" type="ORF">TM448B02823_0011</name>
</gene>
<evidence type="ECO:0000313" key="1">
    <source>
        <dbReference type="EMBL" id="QJA50471.1"/>
    </source>
</evidence>
<accession>A0A6H1ZST1</accession>
<organism evidence="1">
    <name type="scientific">viral metagenome</name>
    <dbReference type="NCBI Taxonomy" id="1070528"/>
    <lineage>
        <taxon>unclassified sequences</taxon>
        <taxon>metagenomes</taxon>
        <taxon>organismal metagenomes</taxon>
    </lineage>
</organism>
<protein>
    <submittedName>
        <fullName evidence="1">Uncharacterized protein</fullName>
    </submittedName>
</protein>
<sequence>MTKKKLKLNNMELHHLYFVFLCCEDLAVPNGGCEKCILKEDCFQLQVKMFGKVVTA</sequence>